<dbReference type="InterPro" id="IPR037171">
    <property type="entry name" value="NagB/RpiA_transferase-like"/>
</dbReference>
<reference evidence="5 6" key="1">
    <citation type="submission" date="2018-12" db="EMBL/GenBank/DDBJ databases">
        <title>Lysinibacillus antri sp. nov., isolated from a cave soil.</title>
        <authorList>
            <person name="Narsing Rao M.P."/>
            <person name="Zhang H."/>
            <person name="Dong Z.-Y."/>
            <person name="Niu X.-K."/>
            <person name="Zhang K."/>
            <person name="Fang B.-Z."/>
            <person name="Kang Y.-Q."/>
            <person name="Xiao M."/>
            <person name="Li W.-J."/>
        </authorList>
    </citation>
    <scope>NUCLEOTIDE SEQUENCE [LARGE SCALE GENOMIC DNA]</scope>
    <source>
        <strain evidence="5 6">SYSU K30002</strain>
    </source>
</reference>
<dbReference type="SUPFAM" id="SSF100950">
    <property type="entry name" value="NagB/RpiA/CoA transferase-like"/>
    <property type="match status" value="1"/>
</dbReference>
<dbReference type="Proteomes" id="UP000287910">
    <property type="component" value="Unassembled WGS sequence"/>
</dbReference>
<dbReference type="EMBL" id="RYYR01000004">
    <property type="protein sequence ID" value="RUL55561.1"/>
    <property type="molecule type" value="Genomic_DNA"/>
</dbReference>
<dbReference type="InterPro" id="IPR036388">
    <property type="entry name" value="WH-like_DNA-bd_sf"/>
</dbReference>
<evidence type="ECO:0000256" key="3">
    <source>
        <dbReference type="ARBA" id="ARBA00023163"/>
    </source>
</evidence>
<dbReference type="Pfam" id="PF00455">
    <property type="entry name" value="DeoRC"/>
    <property type="match status" value="1"/>
</dbReference>
<sequence length="259" mass="28569">MVTPIERKKKIIELLESKNYVEISNLSTLLKVSEMTVRRDLEKMEAEGLLVRVLGGAKAIQKNIIEDTLLERASENLQAKRLIAKEAVKFIEDGDVIAFDASTSAFELSKLVKGFKNLTVVTNNLSIVLELIDSDVTVILLGGYVRANSLSTMGTSLSMYMNSININKLFISARGLTLSEGLTDSTIDEGEAKQAMINKSNKIIALVDQSKIGLVKFFQICPASEISIVVTDEYKPLSKNQLSMINDLRNVNIEVLIAK</sequence>
<keyword evidence="2" id="KW-0238">DNA-binding</keyword>
<dbReference type="InterPro" id="IPR050313">
    <property type="entry name" value="Carb_Metab_HTH_regulators"/>
</dbReference>
<dbReference type="PANTHER" id="PTHR30363">
    <property type="entry name" value="HTH-TYPE TRANSCRIPTIONAL REGULATOR SRLR-RELATED"/>
    <property type="match status" value="1"/>
</dbReference>
<dbReference type="AlphaFoldDB" id="A0A3S0P7K3"/>
<dbReference type="PROSITE" id="PS51000">
    <property type="entry name" value="HTH_DEOR_2"/>
    <property type="match status" value="1"/>
</dbReference>
<evidence type="ECO:0000313" key="5">
    <source>
        <dbReference type="EMBL" id="RUL55561.1"/>
    </source>
</evidence>
<dbReference type="Pfam" id="PF08220">
    <property type="entry name" value="HTH_DeoR"/>
    <property type="match status" value="1"/>
</dbReference>
<evidence type="ECO:0000259" key="4">
    <source>
        <dbReference type="PROSITE" id="PS51000"/>
    </source>
</evidence>
<dbReference type="SUPFAM" id="SSF46785">
    <property type="entry name" value="Winged helix' DNA-binding domain"/>
    <property type="match status" value="1"/>
</dbReference>
<keyword evidence="3" id="KW-0804">Transcription</keyword>
<evidence type="ECO:0000256" key="2">
    <source>
        <dbReference type="ARBA" id="ARBA00023125"/>
    </source>
</evidence>
<dbReference type="PANTHER" id="PTHR30363:SF44">
    <property type="entry name" value="AGA OPERON TRANSCRIPTIONAL REPRESSOR-RELATED"/>
    <property type="match status" value="1"/>
</dbReference>
<dbReference type="GO" id="GO:0003677">
    <property type="term" value="F:DNA binding"/>
    <property type="evidence" value="ECO:0007669"/>
    <property type="project" value="UniProtKB-KW"/>
</dbReference>
<dbReference type="GO" id="GO:0003700">
    <property type="term" value="F:DNA-binding transcription factor activity"/>
    <property type="evidence" value="ECO:0007669"/>
    <property type="project" value="InterPro"/>
</dbReference>
<dbReference type="InterPro" id="IPR036390">
    <property type="entry name" value="WH_DNA-bd_sf"/>
</dbReference>
<accession>A0A3S0P7K3</accession>
<protein>
    <submittedName>
        <fullName evidence="5">DeoR/GlpR transcriptional regulator</fullName>
    </submittedName>
</protein>
<organism evidence="5 6">
    <name type="scientific">Lysinibacillus antri</name>
    <dbReference type="NCBI Taxonomy" id="2498145"/>
    <lineage>
        <taxon>Bacteria</taxon>
        <taxon>Bacillati</taxon>
        <taxon>Bacillota</taxon>
        <taxon>Bacilli</taxon>
        <taxon>Bacillales</taxon>
        <taxon>Bacillaceae</taxon>
        <taxon>Lysinibacillus</taxon>
    </lineage>
</organism>
<dbReference type="SMART" id="SM01134">
    <property type="entry name" value="DeoRC"/>
    <property type="match status" value="1"/>
</dbReference>
<proteinExistence type="predicted"/>
<dbReference type="PROSITE" id="PS00894">
    <property type="entry name" value="HTH_DEOR_1"/>
    <property type="match status" value="1"/>
</dbReference>
<dbReference type="Gene3D" id="1.10.10.10">
    <property type="entry name" value="Winged helix-like DNA-binding domain superfamily/Winged helix DNA-binding domain"/>
    <property type="match status" value="1"/>
</dbReference>
<dbReference type="InterPro" id="IPR018356">
    <property type="entry name" value="Tscrpt_reg_HTH_DeoR_CS"/>
</dbReference>
<evidence type="ECO:0000256" key="1">
    <source>
        <dbReference type="ARBA" id="ARBA00023015"/>
    </source>
</evidence>
<dbReference type="SMART" id="SM00420">
    <property type="entry name" value="HTH_DEOR"/>
    <property type="match status" value="1"/>
</dbReference>
<comment type="caution">
    <text evidence="5">The sequence shown here is derived from an EMBL/GenBank/DDBJ whole genome shotgun (WGS) entry which is preliminary data.</text>
</comment>
<gene>
    <name evidence="5" type="ORF">EK386_04345</name>
</gene>
<keyword evidence="1" id="KW-0805">Transcription regulation</keyword>
<dbReference type="PRINTS" id="PR00037">
    <property type="entry name" value="HTHLACR"/>
</dbReference>
<feature type="domain" description="HTH deoR-type" evidence="4">
    <location>
        <begin position="4"/>
        <end position="59"/>
    </location>
</feature>
<keyword evidence="6" id="KW-1185">Reference proteome</keyword>
<dbReference type="InterPro" id="IPR001034">
    <property type="entry name" value="DeoR_HTH"/>
</dbReference>
<dbReference type="InterPro" id="IPR014036">
    <property type="entry name" value="DeoR-like_C"/>
</dbReference>
<name>A0A3S0P7K3_9BACI</name>
<evidence type="ECO:0000313" key="6">
    <source>
        <dbReference type="Proteomes" id="UP000287910"/>
    </source>
</evidence>